<dbReference type="Proteomes" id="UP000190056">
    <property type="component" value="Unassembled WGS sequence"/>
</dbReference>
<dbReference type="EMBL" id="MTPU01000034">
    <property type="protein sequence ID" value="OPH10005.1"/>
    <property type="molecule type" value="Genomic_DNA"/>
</dbReference>
<name>A0A9Q5QXM1_9CYAN</name>
<evidence type="ECO:0000313" key="3">
    <source>
        <dbReference type="Proteomes" id="UP000190056"/>
    </source>
</evidence>
<evidence type="ECO:0000313" key="2">
    <source>
        <dbReference type="EMBL" id="OPH10005.1"/>
    </source>
</evidence>
<evidence type="ECO:0000256" key="1">
    <source>
        <dbReference type="SAM" id="MobiDB-lite"/>
    </source>
</evidence>
<proteinExistence type="predicted"/>
<reference evidence="2 3" key="1">
    <citation type="submission" date="2017-01" db="EMBL/GenBank/DDBJ databases">
        <authorList>
            <person name="Abreu V.A."/>
            <person name="Popin R.V."/>
            <person name="Rigonato J."/>
            <person name="Andreote A.P."/>
            <person name="Schaker P.C."/>
            <person name="Hoff-Risseti C."/>
            <person name="Alvarenga D.O."/>
            <person name="Varani A.M."/>
            <person name="Fiore M.F."/>
        </authorList>
    </citation>
    <scope>NUCLEOTIDE SEQUENCE [LARGE SCALE GENOMIC DNA]</scope>
    <source>
        <strain evidence="2 3">CENA302</strain>
    </source>
</reference>
<gene>
    <name evidence="2" type="ORF">CENA302_07445</name>
</gene>
<sequence>MKSTTHSPDFLEKPMTTSRQPKQPQSTLAFECYLLHDDSKESSPHIHLVGRKPKDVEIFSMR</sequence>
<dbReference type="AlphaFoldDB" id="A0A9Q5QXM1"/>
<comment type="caution">
    <text evidence="2">The sequence shown here is derived from an EMBL/GenBank/DDBJ whole genome shotgun (WGS) entry which is preliminary data.</text>
</comment>
<protein>
    <submittedName>
        <fullName evidence="2">Uncharacterized protein</fullName>
    </submittedName>
</protein>
<feature type="region of interest" description="Disordered" evidence="1">
    <location>
        <begin position="1"/>
        <end position="25"/>
    </location>
</feature>
<organism evidence="2 3">
    <name type="scientific">Cylindrospermopsis raciborskii CENA302</name>
    <dbReference type="NCBI Taxonomy" id="1170768"/>
    <lineage>
        <taxon>Bacteria</taxon>
        <taxon>Bacillati</taxon>
        <taxon>Cyanobacteriota</taxon>
        <taxon>Cyanophyceae</taxon>
        <taxon>Nostocales</taxon>
        <taxon>Aphanizomenonaceae</taxon>
        <taxon>Cylindrospermopsis</taxon>
    </lineage>
</organism>
<accession>A0A9Q5QXM1</accession>
<feature type="compositionally biased region" description="Polar residues" evidence="1">
    <location>
        <begin position="15"/>
        <end position="25"/>
    </location>
</feature>